<comment type="caution">
    <text evidence="5">The sequence shown here is derived from an EMBL/GenBank/DDBJ whole genome shotgun (WGS) entry which is preliminary data.</text>
</comment>
<dbReference type="Gene3D" id="3.40.50.2300">
    <property type="match status" value="1"/>
</dbReference>
<reference evidence="5 6" key="1">
    <citation type="journal article" date="2016" name="Nat. Commun.">
        <title>Thousands of microbial genomes shed light on interconnected biogeochemical processes in an aquifer system.</title>
        <authorList>
            <person name="Anantharaman K."/>
            <person name="Brown C.T."/>
            <person name="Hug L.A."/>
            <person name="Sharon I."/>
            <person name="Castelle C.J."/>
            <person name="Probst A.J."/>
            <person name="Thomas B.C."/>
            <person name="Singh A."/>
            <person name="Wilkins M.J."/>
            <person name="Karaoz U."/>
            <person name="Brodie E.L."/>
            <person name="Williams K.H."/>
            <person name="Hubbard S.S."/>
            <person name="Banfield J.F."/>
        </authorList>
    </citation>
    <scope>NUCLEOTIDE SEQUENCE [LARGE SCALE GENOMIC DNA]</scope>
</reference>
<evidence type="ECO:0000256" key="3">
    <source>
        <dbReference type="SAM" id="Coils"/>
    </source>
</evidence>
<sequence length="146" mass="16549">MREKPLILIVDDEPEIREVVKTKLEASGFETKEASRGAEGIKLAQELKPDIILLDIVMPDMDGVEVLFKLKSDQATKDIKVFIFTGKGDPRPEIIDVNRKFALESGAVDFIRKEIELNELAAKLQKTITELRQENSAKRKKEESLK</sequence>
<evidence type="ECO:0000259" key="4">
    <source>
        <dbReference type="PROSITE" id="PS50110"/>
    </source>
</evidence>
<dbReference type="STRING" id="1798473.A3G50_02145"/>
<dbReference type="InterPro" id="IPR011006">
    <property type="entry name" value="CheY-like_superfamily"/>
</dbReference>
<feature type="coiled-coil region" evidence="3">
    <location>
        <begin position="114"/>
        <end position="141"/>
    </location>
</feature>
<dbReference type="PANTHER" id="PTHR44591:SF3">
    <property type="entry name" value="RESPONSE REGULATORY DOMAIN-CONTAINING PROTEIN"/>
    <property type="match status" value="1"/>
</dbReference>
<accession>A0A1F6C1L5</accession>
<dbReference type="Pfam" id="PF00072">
    <property type="entry name" value="Response_reg"/>
    <property type="match status" value="1"/>
</dbReference>
<feature type="domain" description="Response regulatory" evidence="4">
    <location>
        <begin position="6"/>
        <end position="128"/>
    </location>
</feature>
<dbReference type="InterPro" id="IPR050595">
    <property type="entry name" value="Bact_response_regulator"/>
</dbReference>
<keyword evidence="3" id="KW-0175">Coiled coil</keyword>
<feature type="modified residue" description="4-aspartylphosphate" evidence="2">
    <location>
        <position position="55"/>
    </location>
</feature>
<dbReference type="PANTHER" id="PTHR44591">
    <property type="entry name" value="STRESS RESPONSE REGULATOR PROTEIN 1"/>
    <property type="match status" value="1"/>
</dbReference>
<proteinExistence type="predicted"/>
<evidence type="ECO:0000256" key="2">
    <source>
        <dbReference type="PROSITE-ProRule" id="PRU00169"/>
    </source>
</evidence>
<name>A0A1F6C1L5_9BACT</name>
<evidence type="ECO:0000313" key="5">
    <source>
        <dbReference type="EMBL" id="OGG43094.1"/>
    </source>
</evidence>
<organism evidence="5 6">
    <name type="scientific">Candidatus Jorgensenbacteria bacterium RIFCSPLOWO2_12_FULL_42_11</name>
    <dbReference type="NCBI Taxonomy" id="1798473"/>
    <lineage>
        <taxon>Bacteria</taxon>
        <taxon>Candidatus Joergenseniibacteriota</taxon>
    </lineage>
</organism>
<dbReference type="SMART" id="SM00448">
    <property type="entry name" value="REC"/>
    <property type="match status" value="1"/>
</dbReference>
<dbReference type="AlphaFoldDB" id="A0A1F6C1L5"/>
<dbReference type="SUPFAM" id="SSF52172">
    <property type="entry name" value="CheY-like"/>
    <property type="match status" value="1"/>
</dbReference>
<gene>
    <name evidence="5" type="ORF">A3G50_02145</name>
</gene>
<keyword evidence="1 2" id="KW-0597">Phosphoprotein</keyword>
<protein>
    <recommendedName>
        <fullName evidence="4">Response regulatory domain-containing protein</fullName>
    </recommendedName>
</protein>
<evidence type="ECO:0000256" key="1">
    <source>
        <dbReference type="ARBA" id="ARBA00022553"/>
    </source>
</evidence>
<dbReference type="InterPro" id="IPR001789">
    <property type="entry name" value="Sig_transdc_resp-reg_receiver"/>
</dbReference>
<dbReference type="GO" id="GO:0000160">
    <property type="term" value="P:phosphorelay signal transduction system"/>
    <property type="evidence" value="ECO:0007669"/>
    <property type="project" value="InterPro"/>
</dbReference>
<dbReference type="Proteomes" id="UP000176633">
    <property type="component" value="Unassembled WGS sequence"/>
</dbReference>
<evidence type="ECO:0000313" key="6">
    <source>
        <dbReference type="Proteomes" id="UP000176633"/>
    </source>
</evidence>
<dbReference type="EMBL" id="MFKM01000026">
    <property type="protein sequence ID" value="OGG43094.1"/>
    <property type="molecule type" value="Genomic_DNA"/>
</dbReference>
<dbReference type="PROSITE" id="PS50110">
    <property type="entry name" value="RESPONSE_REGULATORY"/>
    <property type="match status" value="1"/>
</dbReference>